<evidence type="ECO:0000256" key="1">
    <source>
        <dbReference type="PROSITE-ProRule" id="PRU00047"/>
    </source>
</evidence>
<dbReference type="EMBL" id="QGKY02000089">
    <property type="protein sequence ID" value="KAF2611029.1"/>
    <property type="molecule type" value="Genomic_DNA"/>
</dbReference>
<organism evidence="4">
    <name type="scientific">Brassica cretica</name>
    <name type="common">Mustard</name>
    <dbReference type="NCBI Taxonomy" id="69181"/>
    <lineage>
        <taxon>Eukaryota</taxon>
        <taxon>Viridiplantae</taxon>
        <taxon>Streptophyta</taxon>
        <taxon>Embryophyta</taxon>
        <taxon>Tracheophyta</taxon>
        <taxon>Spermatophyta</taxon>
        <taxon>Magnoliopsida</taxon>
        <taxon>eudicotyledons</taxon>
        <taxon>Gunneridae</taxon>
        <taxon>Pentapetalae</taxon>
        <taxon>rosids</taxon>
        <taxon>malvids</taxon>
        <taxon>Brassicales</taxon>
        <taxon>Brassicaceae</taxon>
        <taxon>Brassiceae</taxon>
        <taxon>Brassica</taxon>
    </lineage>
</organism>
<dbReference type="InterPro" id="IPR001878">
    <property type="entry name" value="Znf_CCHC"/>
</dbReference>
<dbReference type="InterPro" id="IPR036875">
    <property type="entry name" value="Znf_CCHC_sf"/>
</dbReference>
<keyword evidence="1" id="KW-0863">Zinc-finger</keyword>
<dbReference type="CDD" id="cd00303">
    <property type="entry name" value="retropepsin_like"/>
    <property type="match status" value="1"/>
</dbReference>
<dbReference type="Gene3D" id="4.10.60.10">
    <property type="entry name" value="Zinc finger, CCHC-type"/>
    <property type="match status" value="1"/>
</dbReference>
<evidence type="ECO:0000313" key="4">
    <source>
        <dbReference type="EMBL" id="KAF2611029.1"/>
    </source>
</evidence>
<dbReference type="SMART" id="SM00343">
    <property type="entry name" value="ZnF_C2HC"/>
    <property type="match status" value="1"/>
</dbReference>
<dbReference type="PROSITE" id="PS50158">
    <property type="entry name" value="ZF_CCHC"/>
    <property type="match status" value="1"/>
</dbReference>
<dbReference type="Pfam" id="PF00098">
    <property type="entry name" value="zf-CCHC"/>
    <property type="match status" value="1"/>
</dbReference>
<feature type="compositionally biased region" description="Low complexity" evidence="2">
    <location>
        <begin position="115"/>
        <end position="126"/>
    </location>
</feature>
<dbReference type="GO" id="GO:0008270">
    <property type="term" value="F:zinc ion binding"/>
    <property type="evidence" value="ECO:0007669"/>
    <property type="project" value="UniProtKB-KW"/>
</dbReference>
<accession>A0A8S9LYV8</accession>
<dbReference type="Pfam" id="PF08284">
    <property type="entry name" value="RVP_2"/>
    <property type="match status" value="1"/>
</dbReference>
<feature type="region of interest" description="Disordered" evidence="2">
    <location>
        <begin position="113"/>
        <end position="162"/>
    </location>
</feature>
<keyword evidence="1" id="KW-0479">Metal-binding</keyword>
<feature type="region of interest" description="Disordered" evidence="2">
    <location>
        <begin position="43"/>
        <end position="82"/>
    </location>
</feature>
<protein>
    <recommendedName>
        <fullName evidence="3">CCHC-type domain-containing protein</fullName>
    </recommendedName>
</protein>
<dbReference type="SUPFAM" id="SSF57756">
    <property type="entry name" value="Retrovirus zinc finger-like domains"/>
    <property type="match status" value="1"/>
</dbReference>
<dbReference type="Gene3D" id="2.40.70.10">
    <property type="entry name" value="Acid Proteases"/>
    <property type="match status" value="1"/>
</dbReference>
<dbReference type="AlphaFoldDB" id="A0A8S9LYV8"/>
<proteinExistence type="predicted"/>
<name>A0A8S9LYV8_BRACR</name>
<evidence type="ECO:0000259" key="3">
    <source>
        <dbReference type="PROSITE" id="PS50158"/>
    </source>
</evidence>
<dbReference type="GO" id="GO:0003676">
    <property type="term" value="F:nucleic acid binding"/>
    <property type="evidence" value="ECO:0007669"/>
    <property type="project" value="InterPro"/>
</dbReference>
<feature type="domain" description="CCHC-type" evidence="3">
    <location>
        <begin position="196"/>
        <end position="210"/>
    </location>
</feature>
<sequence length="329" mass="35313">MRSHNISKNGRLRIEALVRLSHAESWREGVVIHCKGGLHPRNRVLGLPGQTSQGSSKKRGGGNRLSCVGPKSRYGRGGAGVGSEWCQPGVRTRRRRSRLGVVPARGVWEMPPRNARQAQPTTTAQRAARRAARAASQAIDETEIQTGDNVEVNQENGQAPGQGQAAMDAAAMEELRRAHQAEPDVGTKPRIQNATCQLCGQYGHVARDCRTRAAAGTETALPAPPAKKQATLPRVFVAGNNPGAKTIAGLVKVGGVVACTLFDTGATHNFVSQALTKRWTFLRKYEARTTRVETAGPDKTSTMGEYMAVDGELVGKVMPVNLMKLADTK</sequence>
<gene>
    <name evidence="4" type="ORF">F2Q70_00011080</name>
</gene>
<reference evidence="4" key="1">
    <citation type="submission" date="2019-12" db="EMBL/GenBank/DDBJ databases">
        <title>Genome sequencing and annotation of Brassica cretica.</title>
        <authorList>
            <person name="Studholme D.J."/>
            <person name="Sarris P.F."/>
        </authorList>
    </citation>
    <scope>NUCLEOTIDE SEQUENCE</scope>
    <source>
        <strain evidence="4">PFS-102/07</strain>
        <tissue evidence="4">Leaf</tissue>
    </source>
</reference>
<keyword evidence="1" id="KW-0862">Zinc</keyword>
<dbReference type="InterPro" id="IPR021109">
    <property type="entry name" value="Peptidase_aspartic_dom_sf"/>
</dbReference>
<feature type="compositionally biased region" description="Polar residues" evidence="2">
    <location>
        <begin position="144"/>
        <end position="156"/>
    </location>
</feature>
<comment type="caution">
    <text evidence="4">The sequence shown here is derived from an EMBL/GenBank/DDBJ whole genome shotgun (WGS) entry which is preliminary data.</text>
</comment>
<evidence type="ECO:0000256" key="2">
    <source>
        <dbReference type="SAM" id="MobiDB-lite"/>
    </source>
</evidence>